<evidence type="ECO:0000256" key="5">
    <source>
        <dbReference type="ARBA" id="ARBA00023002"/>
    </source>
</evidence>
<gene>
    <name evidence="9" type="ORF">MBOT_30250</name>
</gene>
<dbReference type="InterPro" id="IPR017972">
    <property type="entry name" value="Cyt_P450_CS"/>
</dbReference>
<keyword evidence="3 8" id="KW-0349">Heme</keyword>
<dbReference type="PANTHER" id="PTHR46696">
    <property type="entry name" value="P450, PUTATIVE (EUROFUNG)-RELATED"/>
    <property type="match status" value="1"/>
</dbReference>
<dbReference type="Pfam" id="PF00067">
    <property type="entry name" value="p450"/>
    <property type="match status" value="1"/>
</dbReference>
<keyword evidence="4 8" id="KW-0479">Metal-binding</keyword>
<dbReference type="GO" id="GO:0036199">
    <property type="term" value="F:cholest-4-en-3-one 26-monooxygenase activity"/>
    <property type="evidence" value="ECO:0007669"/>
    <property type="project" value="TreeGrafter"/>
</dbReference>
<evidence type="ECO:0000256" key="7">
    <source>
        <dbReference type="ARBA" id="ARBA00023033"/>
    </source>
</evidence>
<organism evidence="9 10">
    <name type="scientific">Mycobacterium botniense</name>
    <dbReference type="NCBI Taxonomy" id="84962"/>
    <lineage>
        <taxon>Bacteria</taxon>
        <taxon>Bacillati</taxon>
        <taxon>Actinomycetota</taxon>
        <taxon>Actinomycetes</taxon>
        <taxon>Mycobacteriales</taxon>
        <taxon>Mycobacteriaceae</taxon>
        <taxon>Mycobacterium</taxon>
    </lineage>
</organism>
<dbReference type="AlphaFoldDB" id="A0A7I9Y0W6"/>
<dbReference type="CDD" id="cd11078">
    <property type="entry name" value="CYP130-like"/>
    <property type="match status" value="1"/>
</dbReference>
<keyword evidence="10" id="KW-1185">Reference proteome</keyword>
<proteinExistence type="inferred from homology"/>
<dbReference type="InterPro" id="IPR002397">
    <property type="entry name" value="Cyt_P450_B"/>
</dbReference>
<evidence type="ECO:0000256" key="8">
    <source>
        <dbReference type="RuleBase" id="RU000461"/>
    </source>
</evidence>
<sequence length="409" mass="45988">MSVSTPEVSRGPVEFDPYSDDFFNSPFETYRRMRDEAPVYYSAKYDFWALTRYEDVAAAYKDFATFSSAKGVTLDIIKAKDLHMPAGKLIIMMDPPEHERMRKLVNRVFTPRAIAALEPMIRDKIHDVVKTLDPAGFDAVADFAALFPVEIITTMLGVPAEDRQQLRIWLDKGLERAPGSMSPSPEGIDAMMQSGAYYYDLIQQRRAHPQDDMISRLIESEVIEDGEVRRLDDIEIAGFANMLGGAGAETVTKLVGNAVVVFADNPDQWHKLREDRSKIGAAFEELLRYEGPSQYNVRTTTRDVTLHGTTIPADSAVLLINGSALRDERVFPDPDRFDIDRERKFGYNIGFGYGIHSCLGAALARMEGRIALEALLDLIPRYEIDRAGLRRVHMTNVCGWSNVPVRALD</sequence>
<accession>A0A7I9Y0W6</accession>
<dbReference type="InterPro" id="IPR001128">
    <property type="entry name" value="Cyt_P450"/>
</dbReference>
<evidence type="ECO:0000256" key="6">
    <source>
        <dbReference type="ARBA" id="ARBA00023004"/>
    </source>
</evidence>
<dbReference type="Proteomes" id="UP000465361">
    <property type="component" value="Unassembled WGS sequence"/>
</dbReference>
<dbReference type="PANTHER" id="PTHR46696:SF4">
    <property type="entry name" value="BIOTIN BIOSYNTHESIS CYTOCHROME P450"/>
    <property type="match status" value="1"/>
</dbReference>
<evidence type="ECO:0000256" key="1">
    <source>
        <dbReference type="ARBA" id="ARBA00001971"/>
    </source>
</evidence>
<dbReference type="GO" id="GO:0020037">
    <property type="term" value="F:heme binding"/>
    <property type="evidence" value="ECO:0007669"/>
    <property type="project" value="InterPro"/>
</dbReference>
<dbReference type="GO" id="GO:0006707">
    <property type="term" value="P:cholesterol catabolic process"/>
    <property type="evidence" value="ECO:0007669"/>
    <property type="project" value="TreeGrafter"/>
</dbReference>
<dbReference type="GO" id="GO:0008395">
    <property type="term" value="F:steroid hydroxylase activity"/>
    <property type="evidence" value="ECO:0007669"/>
    <property type="project" value="TreeGrafter"/>
</dbReference>
<dbReference type="Gene3D" id="1.10.630.10">
    <property type="entry name" value="Cytochrome P450"/>
    <property type="match status" value="1"/>
</dbReference>
<evidence type="ECO:0000256" key="4">
    <source>
        <dbReference type="ARBA" id="ARBA00022723"/>
    </source>
</evidence>
<evidence type="ECO:0000256" key="3">
    <source>
        <dbReference type="ARBA" id="ARBA00022617"/>
    </source>
</evidence>
<dbReference type="InterPro" id="IPR036396">
    <property type="entry name" value="Cyt_P450_sf"/>
</dbReference>
<keyword evidence="6 8" id="KW-0408">Iron</keyword>
<dbReference type="RefSeq" id="WP_174813299.1">
    <property type="nucleotide sequence ID" value="NZ_BLKW01000004.1"/>
</dbReference>
<dbReference type="PRINTS" id="PR00359">
    <property type="entry name" value="BP450"/>
</dbReference>
<comment type="caution">
    <text evidence="9">The sequence shown here is derived from an EMBL/GenBank/DDBJ whole genome shotgun (WGS) entry which is preliminary data.</text>
</comment>
<comment type="cofactor">
    <cofactor evidence="1">
        <name>heme</name>
        <dbReference type="ChEBI" id="CHEBI:30413"/>
    </cofactor>
</comment>
<dbReference type="EMBL" id="BLKW01000004">
    <property type="protein sequence ID" value="GFG75660.1"/>
    <property type="molecule type" value="Genomic_DNA"/>
</dbReference>
<dbReference type="GO" id="GO:0005506">
    <property type="term" value="F:iron ion binding"/>
    <property type="evidence" value="ECO:0007669"/>
    <property type="project" value="InterPro"/>
</dbReference>
<dbReference type="FunFam" id="1.10.630.10:FF:000018">
    <property type="entry name" value="Cytochrome P450 monooxygenase"/>
    <property type="match status" value="1"/>
</dbReference>
<evidence type="ECO:0000313" key="9">
    <source>
        <dbReference type="EMBL" id="GFG75660.1"/>
    </source>
</evidence>
<dbReference type="SUPFAM" id="SSF48264">
    <property type="entry name" value="Cytochrome P450"/>
    <property type="match status" value="1"/>
</dbReference>
<comment type="similarity">
    <text evidence="2 8">Belongs to the cytochrome P450 family.</text>
</comment>
<keyword evidence="5 8" id="KW-0560">Oxidoreductase</keyword>
<reference evidence="9 10" key="1">
    <citation type="journal article" date="2019" name="Emerg. Microbes Infect.">
        <title>Comprehensive subspecies identification of 175 nontuberculous mycobacteria species based on 7547 genomic profiles.</title>
        <authorList>
            <person name="Matsumoto Y."/>
            <person name="Kinjo T."/>
            <person name="Motooka D."/>
            <person name="Nabeya D."/>
            <person name="Jung N."/>
            <person name="Uechi K."/>
            <person name="Horii T."/>
            <person name="Iida T."/>
            <person name="Fujita J."/>
            <person name="Nakamura S."/>
        </authorList>
    </citation>
    <scope>NUCLEOTIDE SEQUENCE [LARGE SCALE GENOMIC DNA]</scope>
    <source>
        <strain evidence="9 10">JCM 17322</strain>
    </source>
</reference>
<evidence type="ECO:0000256" key="2">
    <source>
        <dbReference type="ARBA" id="ARBA00010617"/>
    </source>
</evidence>
<keyword evidence="7 8" id="KW-0503">Monooxygenase</keyword>
<name>A0A7I9Y0W6_9MYCO</name>
<protein>
    <submittedName>
        <fullName evidence="9">Cytochrome P450</fullName>
    </submittedName>
</protein>
<evidence type="ECO:0000313" key="10">
    <source>
        <dbReference type="Proteomes" id="UP000465361"/>
    </source>
</evidence>
<dbReference type="PROSITE" id="PS00086">
    <property type="entry name" value="CYTOCHROME_P450"/>
    <property type="match status" value="1"/>
</dbReference>